<dbReference type="AlphaFoldDB" id="A0A0G0T2U9"/>
<feature type="non-terminal residue" evidence="1">
    <location>
        <position position="1"/>
    </location>
</feature>
<dbReference type="EMBL" id="LBYB01000011">
    <property type="protein sequence ID" value="KKR41430.1"/>
    <property type="molecule type" value="Genomic_DNA"/>
</dbReference>
<accession>A0A0G0T2U9</accession>
<comment type="caution">
    <text evidence="1">The sequence shown here is derived from an EMBL/GenBank/DDBJ whole genome shotgun (WGS) entry which is preliminary data.</text>
</comment>
<evidence type="ECO:0000313" key="1">
    <source>
        <dbReference type="EMBL" id="KKR41430.1"/>
    </source>
</evidence>
<proteinExistence type="predicted"/>
<dbReference type="Proteomes" id="UP000034881">
    <property type="component" value="Unassembled WGS sequence"/>
</dbReference>
<reference evidence="1 2" key="1">
    <citation type="journal article" date="2015" name="Nature">
        <title>rRNA introns, odd ribosomes, and small enigmatic genomes across a large radiation of phyla.</title>
        <authorList>
            <person name="Brown C.T."/>
            <person name="Hug L.A."/>
            <person name="Thomas B.C."/>
            <person name="Sharon I."/>
            <person name="Castelle C.J."/>
            <person name="Singh A."/>
            <person name="Wilkins M.J."/>
            <person name="Williams K.H."/>
            <person name="Banfield J.F."/>
        </authorList>
    </citation>
    <scope>NUCLEOTIDE SEQUENCE [LARGE SCALE GENOMIC DNA]</scope>
</reference>
<organism evidence="1 2">
    <name type="scientific">Candidatus Daviesbacteria bacterium GW2011_GWC2_40_12</name>
    <dbReference type="NCBI Taxonomy" id="1618431"/>
    <lineage>
        <taxon>Bacteria</taxon>
        <taxon>Candidatus Daviesiibacteriota</taxon>
    </lineage>
</organism>
<protein>
    <submittedName>
        <fullName evidence="1">Dynamin family protein</fullName>
    </submittedName>
</protein>
<gene>
    <name evidence="1" type="ORF">UT77_C0011G0001</name>
</gene>
<evidence type="ECO:0000313" key="2">
    <source>
        <dbReference type="Proteomes" id="UP000034881"/>
    </source>
</evidence>
<name>A0A0G0T2U9_9BACT</name>
<sequence length="241" mass="28877">YDFIFKEVRLISNSYTGQTRESLVNKLEKFKLDLIKKLNNEYKSSSSDWRGNLWKLTRIFEEWSKNILQSELFSISDSYHYEFIENLKTAKNHFTHFLRDFRERLTQNISTVLGISLKLEEWEIPIGEIKQPDIRIGRSFDFHLDLIWFLFPMFIFRNIFVNHFRKQILTLIETNLYRMASDYTARINKEIINIERFTINQIKDELDTIGNVILSKDNNSSMILEKINALLEMIKKSTQNN</sequence>